<dbReference type="PANTHER" id="PTHR31286">
    <property type="entry name" value="GLYCINE-RICH CELL WALL STRUCTURAL PROTEIN 1.8-LIKE"/>
    <property type="match status" value="1"/>
</dbReference>
<dbReference type="InterPro" id="IPR040256">
    <property type="entry name" value="At4g02000-like"/>
</dbReference>
<dbReference type="EMBL" id="JACGWN010000003">
    <property type="protein sequence ID" value="KAL0455463.1"/>
    <property type="molecule type" value="Genomic_DNA"/>
</dbReference>
<proteinExistence type="predicted"/>
<dbReference type="AlphaFoldDB" id="A0AAW2XNK3"/>
<evidence type="ECO:0000256" key="2">
    <source>
        <dbReference type="SAM" id="MobiDB-lite"/>
    </source>
</evidence>
<dbReference type="InterPro" id="IPR036691">
    <property type="entry name" value="Endo/exonu/phosph_ase_sf"/>
</dbReference>
<dbReference type="Pfam" id="PF03372">
    <property type="entry name" value="Exo_endo_phos"/>
    <property type="match status" value="1"/>
</dbReference>
<dbReference type="GO" id="GO:0003824">
    <property type="term" value="F:catalytic activity"/>
    <property type="evidence" value="ECO:0007669"/>
    <property type="project" value="InterPro"/>
</dbReference>
<name>A0AAW2XNK3_9LAMI</name>
<dbReference type="SUPFAM" id="SSF56219">
    <property type="entry name" value="DNase I-like"/>
    <property type="match status" value="1"/>
</dbReference>
<dbReference type="PANTHER" id="PTHR31286:SF165">
    <property type="entry name" value="DUF4283 DOMAIN-CONTAINING PROTEIN"/>
    <property type="match status" value="1"/>
</dbReference>
<evidence type="ECO:0000313" key="4">
    <source>
        <dbReference type="EMBL" id="KAL0455463.1"/>
    </source>
</evidence>
<feature type="coiled-coil region" evidence="1">
    <location>
        <begin position="359"/>
        <end position="386"/>
    </location>
</feature>
<organism evidence="4">
    <name type="scientific">Sesamum latifolium</name>
    <dbReference type="NCBI Taxonomy" id="2727402"/>
    <lineage>
        <taxon>Eukaryota</taxon>
        <taxon>Viridiplantae</taxon>
        <taxon>Streptophyta</taxon>
        <taxon>Embryophyta</taxon>
        <taxon>Tracheophyta</taxon>
        <taxon>Spermatophyta</taxon>
        <taxon>Magnoliopsida</taxon>
        <taxon>eudicotyledons</taxon>
        <taxon>Gunneridae</taxon>
        <taxon>Pentapetalae</taxon>
        <taxon>asterids</taxon>
        <taxon>lamiids</taxon>
        <taxon>Lamiales</taxon>
        <taxon>Pedaliaceae</taxon>
        <taxon>Sesamum</taxon>
    </lineage>
</organism>
<evidence type="ECO:0000259" key="3">
    <source>
        <dbReference type="Pfam" id="PF03372"/>
    </source>
</evidence>
<gene>
    <name evidence="4" type="ORF">Slati_0885500</name>
</gene>
<feature type="domain" description="Endonuclease/exonuclease/phosphatase" evidence="3">
    <location>
        <begin position="228"/>
        <end position="352"/>
    </location>
</feature>
<comment type="caution">
    <text evidence="4">The sequence shown here is derived from an EMBL/GenBank/DDBJ whole genome shotgun (WGS) entry which is preliminary data.</text>
</comment>
<keyword evidence="1" id="KW-0175">Coiled coil</keyword>
<feature type="region of interest" description="Disordered" evidence="2">
    <location>
        <begin position="197"/>
        <end position="235"/>
    </location>
</feature>
<evidence type="ECO:0000256" key="1">
    <source>
        <dbReference type="SAM" id="Coils"/>
    </source>
</evidence>
<reference evidence="4" key="2">
    <citation type="journal article" date="2024" name="Plant">
        <title>Genomic evolution and insights into agronomic trait innovations of Sesamum species.</title>
        <authorList>
            <person name="Miao H."/>
            <person name="Wang L."/>
            <person name="Qu L."/>
            <person name="Liu H."/>
            <person name="Sun Y."/>
            <person name="Le M."/>
            <person name="Wang Q."/>
            <person name="Wei S."/>
            <person name="Zheng Y."/>
            <person name="Lin W."/>
            <person name="Duan Y."/>
            <person name="Cao H."/>
            <person name="Xiong S."/>
            <person name="Wang X."/>
            <person name="Wei L."/>
            <person name="Li C."/>
            <person name="Ma Q."/>
            <person name="Ju M."/>
            <person name="Zhao R."/>
            <person name="Li G."/>
            <person name="Mu C."/>
            <person name="Tian Q."/>
            <person name="Mei H."/>
            <person name="Zhang T."/>
            <person name="Gao T."/>
            <person name="Zhang H."/>
        </authorList>
    </citation>
    <scope>NUCLEOTIDE SEQUENCE</scope>
    <source>
        <strain evidence="4">KEN1</strain>
    </source>
</reference>
<protein>
    <recommendedName>
        <fullName evidence="3">Endonuclease/exonuclease/phosphatase domain-containing protein</fullName>
    </recommendedName>
</protein>
<dbReference type="InterPro" id="IPR005135">
    <property type="entry name" value="Endo/exonuclease/phosphatase"/>
</dbReference>
<sequence length="496" mass="55344">MHSSIHEIILSGTSVWPDVRDVIATINGFFFNTFRTRSAMDDAIDGGPWFFQGHPLVLQRWEPGMALRKHSHTQVPVWIKLRHLPVELWTDDGLSTVASGVGKPLYPDSIMKTCTRLDFARVCVMLDYSSTLPKHLVVVNPMEDGSEVPCRVDVEYELILSKCTTCRALGHSTANCPTIKTPIKPPVKIFVQKPMEVPPIPPNQRQEEVQERVAESPTSRKGDWGVDVVEDNGGRTSCSSNDKALWSQLVIMEDVGEEPWLVLGDFNTVLDHSEVCGHSGDNQAAMGDFRTFLTDSALIPMPSQGAVFSWHNCSDGPRSLWKKLDRILANDRWFARWPNSSYLCATPRTSDHSPLVLQGSQARTKLKALKLKFRQLRKEKGDLTANVIQAKAFLQTIQQLLETDHCNDLLLFIDRVARLPVEREEMKAAFFDIDEDKAPGPDGFSAGFFKAAWSVIGDELTTVFQDFFVSGKMLKQVNATVLSLIPKVANPTTGGI</sequence>
<reference evidence="4" key="1">
    <citation type="submission" date="2020-06" db="EMBL/GenBank/DDBJ databases">
        <authorList>
            <person name="Li T."/>
            <person name="Hu X."/>
            <person name="Zhang T."/>
            <person name="Song X."/>
            <person name="Zhang H."/>
            <person name="Dai N."/>
            <person name="Sheng W."/>
            <person name="Hou X."/>
            <person name="Wei L."/>
        </authorList>
    </citation>
    <scope>NUCLEOTIDE SEQUENCE</scope>
    <source>
        <strain evidence="4">KEN1</strain>
        <tissue evidence="4">Leaf</tissue>
    </source>
</reference>
<accession>A0AAW2XNK3</accession>
<feature type="compositionally biased region" description="Basic and acidic residues" evidence="2">
    <location>
        <begin position="205"/>
        <end position="224"/>
    </location>
</feature>
<dbReference type="Gene3D" id="3.60.10.10">
    <property type="entry name" value="Endonuclease/exonuclease/phosphatase"/>
    <property type="match status" value="1"/>
</dbReference>